<evidence type="ECO:0000313" key="1">
    <source>
        <dbReference type="EMBL" id="BDD09046.1"/>
    </source>
</evidence>
<organism evidence="1 2">
    <name type="scientific">Fulvitalea axinellae</name>
    <dbReference type="NCBI Taxonomy" id="1182444"/>
    <lineage>
        <taxon>Bacteria</taxon>
        <taxon>Pseudomonadati</taxon>
        <taxon>Bacteroidota</taxon>
        <taxon>Cytophagia</taxon>
        <taxon>Cytophagales</taxon>
        <taxon>Persicobacteraceae</taxon>
        <taxon>Fulvitalea</taxon>
    </lineage>
</organism>
<name>A0AAU9CJF1_9BACT</name>
<dbReference type="AlphaFoldDB" id="A0AAU9CJF1"/>
<sequence length="43" mass="5244">MSLIKKYYLPKFPAFFLKLLSLVYEMVKIDLKMPLYFCEDLCF</sequence>
<keyword evidence="2" id="KW-1185">Reference proteome</keyword>
<evidence type="ECO:0000313" key="2">
    <source>
        <dbReference type="Proteomes" id="UP001348817"/>
    </source>
</evidence>
<gene>
    <name evidence="1" type="ORF">FUAX_14780</name>
</gene>
<accession>A0AAU9CJF1</accession>
<dbReference type="EMBL" id="AP025314">
    <property type="protein sequence ID" value="BDD09046.1"/>
    <property type="molecule type" value="Genomic_DNA"/>
</dbReference>
<protein>
    <submittedName>
        <fullName evidence="1">Uncharacterized protein</fullName>
    </submittedName>
</protein>
<dbReference type="Proteomes" id="UP001348817">
    <property type="component" value="Chromosome"/>
</dbReference>
<dbReference type="KEGG" id="fax:FUAX_14780"/>
<reference evidence="1 2" key="1">
    <citation type="submission" date="2021-12" db="EMBL/GenBank/DDBJ databases">
        <title>Genome sequencing of bacteria with rrn-lacking chromosome and rrn-plasmid.</title>
        <authorList>
            <person name="Anda M."/>
            <person name="Iwasaki W."/>
        </authorList>
    </citation>
    <scope>NUCLEOTIDE SEQUENCE [LARGE SCALE GENOMIC DNA]</scope>
    <source>
        <strain evidence="1 2">DSM 100852</strain>
    </source>
</reference>
<proteinExistence type="predicted"/>